<evidence type="ECO:0000313" key="3">
    <source>
        <dbReference type="Proteomes" id="UP000319296"/>
    </source>
</evidence>
<dbReference type="Gene3D" id="3.40.50.300">
    <property type="entry name" value="P-loop containing nucleotide triphosphate hydrolases"/>
    <property type="match status" value="1"/>
</dbReference>
<dbReference type="AlphaFoldDB" id="A0A519BJU3"/>
<dbReference type="GO" id="GO:0016787">
    <property type="term" value="F:hydrolase activity"/>
    <property type="evidence" value="ECO:0007669"/>
    <property type="project" value="InterPro"/>
</dbReference>
<dbReference type="GO" id="GO:0003677">
    <property type="term" value="F:DNA binding"/>
    <property type="evidence" value="ECO:0007669"/>
    <property type="project" value="InterPro"/>
</dbReference>
<reference evidence="2 3" key="1">
    <citation type="journal article" date="2019" name="ISME J.">
        <title>Insights into ecological role of a new deltaproteobacterial order Candidatus Acidulodesulfobacterales by metagenomics and metatranscriptomics.</title>
        <authorList>
            <person name="Tan S."/>
            <person name="Liu J."/>
            <person name="Fang Y."/>
            <person name="Hedlund B.P."/>
            <person name="Lian Z.H."/>
            <person name="Huang L.Y."/>
            <person name="Li J.T."/>
            <person name="Huang L.N."/>
            <person name="Li W.J."/>
            <person name="Jiang H.C."/>
            <person name="Dong H.L."/>
            <person name="Shu W.S."/>
        </authorList>
    </citation>
    <scope>NUCLEOTIDE SEQUENCE [LARGE SCALE GENOMIC DNA]</scope>
    <source>
        <strain evidence="2">AP1</strain>
    </source>
</reference>
<dbReference type="InterPro" id="IPR027417">
    <property type="entry name" value="P-loop_NTPase"/>
</dbReference>
<dbReference type="Proteomes" id="UP000319296">
    <property type="component" value="Unassembled WGS sequence"/>
</dbReference>
<dbReference type="EMBL" id="SGBB01000035">
    <property type="protein sequence ID" value="RZD17526.1"/>
    <property type="molecule type" value="Genomic_DNA"/>
</dbReference>
<gene>
    <name evidence="2" type="ORF">EVG15_10655</name>
</gene>
<sequence>MLYNLIYVKAQEWFASDECAVKPVFEYIARNRNLREAQFQALLVYLFLKIKGKNKPLYQLFSEGFFCQNLDLSSLNINQKARNIFESNPAARALFELSITSINSNSKSKKQQTPIFPELEQYLLSNPDKVDYQTVIKSLFYGIEYTDYLFSLPMGAGKTFLMAAIIYLDLYFALNEPENKQFAHNFLILAPSGLKSSIIPSLKTIEHFDPSWILPDPAASDIKRMIKFEVLDQPKSAKKSNKARNPNTQKIAGYQPFETLMGLIMVVNAEKVILDRLELSDSMDFIEKTDDEKDRFANELRNIIGKIPNLQIHIDEVHHAATDDIKLRQVVNKWNVNGTINSVLGFSGTPYLSSSENIKVSESIQLKFLQITNTVFYYPLITAVEKFLKKPRIEQTSGLTSIQIINKGVKDFLATYGKTVYKDGTIAKLAIYCGNIERLEKEVYPYLTGTLKISPDEILKYHKGNKTYSISKEAEAEFNSLDTPVSKKRIILLVQIGKEGWDCRSLTGIILSQKNDCPTNMVLQTSCRCLRQVDRDNKNETALIWLNQENAKILDKQLQEEQQTSIKELNSSVKSIETNIVERISRMDHLKLPKLKFYQFNVKYEAIISEGILNTGKNIEDIKVEDYLDIATITERGLSPDGLKNKQIMDAIKGEPANFNLWVYTIARESMGNITVSNLLKYKNQLKSIFDTITYKNGDGIYYFNELYHHNKIRSRIRLAFHKHRELIVKSEVISKSANLLIIEKLTPIEEHDKLYPNKSDTKNILDADVTGKDIIYIQKELEEAQKKLQDFIASQPNQDLFNISGISIQHSKTYSNEVLNKDRTFHYIPYSFSKSRFELDFLKEVLTLSSAKKLEVYYNGEQYLTEFRINCYSENKNKQIKWTRVGLYTPDFLVIQRNNNNEIHKILIVETKGAGYANQPEFIERKKFVEEKFLEFNNEKYKHKRFDYLYIPDNIDMEKNIKVFNSKIEKFFDIKDIKEN</sequence>
<dbReference type="InterPro" id="IPR006935">
    <property type="entry name" value="Helicase/UvrB_N"/>
</dbReference>
<feature type="domain" description="Helicase/UvrB N-terminal" evidence="1">
    <location>
        <begin position="146"/>
        <end position="350"/>
    </location>
</feature>
<name>A0A519BJU3_9DELT</name>
<dbReference type="GO" id="GO:0005524">
    <property type="term" value="F:ATP binding"/>
    <property type="evidence" value="ECO:0007669"/>
    <property type="project" value="InterPro"/>
</dbReference>
<organism evidence="2 3">
    <name type="scientific">Candidatus Acididesulfobacter diazotrophicus</name>
    <dbReference type="NCBI Taxonomy" id="2597226"/>
    <lineage>
        <taxon>Bacteria</taxon>
        <taxon>Deltaproteobacteria</taxon>
        <taxon>Candidatus Acidulodesulfobacterales</taxon>
        <taxon>Candidatus Acididesulfobacter</taxon>
    </lineage>
</organism>
<evidence type="ECO:0000313" key="2">
    <source>
        <dbReference type="EMBL" id="RZD17526.1"/>
    </source>
</evidence>
<accession>A0A519BJU3</accession>
<comment type="caution">
    <text evidence="2">The sequence shown here is derived from an EMBL/GenBank/DDBJ whole genome shotgun (WGS) entry which is preliminary data.</text>
</comment>
<dbReference type="Pfam" id="PF04851">
    <property type="entry name" value="ResIII"/>
    <property type="match status" value="1"/>
</dbReference>
<dbReference type="SUPFAM" id="SSF52540">
    <property type="entry name" value="P-loop containing nucleoside triphosphate hydrolases"/>
    <property type="match status" value="1"/>
</dbReference>
<proteinExistence type="predicted"/>
<protein>
    <recommendedName>
        <fullName evidence="1">Helicase/UvrB N-terminal domain-containing protein</fullName>
    </recommendedName>
</protein>
<evidence type="ECO:0000259" key="1">
    <source>
        <dbReference type="Pfam" id="PF04851"/>
    </source>
</evidence>